<evidence type="ECO:0000256" key="1">
    <source>
        <dbReference type="SAM" id="MobiDB-lite"/>
    </source>
</evidence>
<keyword evidence="3" id="KW-1185">Reference proteome</keyword>
<name>A0A9W8XFQ9_9PLEO</name>
<reference evidence="2" key="1">
    <citation type="submission" date="2022-10" db="EMBL/GenBank/DDBJ databases">
        <title>Tapping the CABI collections for fungal endophytes: first genome assemblies for Collariella, Neodidymelliopsis, Ascochyta clinopodiicola, Didymella pomorum, Didymosphaeria variabile, Neocosmospora piperis and Neocucurbitaria cava.</title>
        <authorList>
            <person name="Hill R."/>
        </authorList>
    </citation>
    <scope>NUCLEOTIDE SEQUENCE</scope>
    <source>
        <strain evidence="2">IMI 356815</strain>
    </source>
</reference>
<sequence>MNSKKSGEEPARTDIPQTPVKEMPSVSLSFEASPADVPMFGPMTRTTSGSCSLRVHRSSPITVPMASREATIMDQDLDQGTQTALGYLPTGTVPDSPAPLQRASVQEAIISNAMRESRFSASSDLEIFGNPLPTPMPGTNLPLEVVAAPGIMITSPSAPSMQANDQPGYFDGVVVHVGNGYERTRSLDTESGFPTLDDARNSAMDASNEGHDDEVIPGHPTVPEVNPASFDESFPVVPMNITVATSAPKSPSGSNDYGENVAYVVYDSPGASDAGRNRKQCLGHWGRLTSHCSIHPVDNDTGYGWSETSSSPNYWTDNTEAATNDGTELTEYTSPGDATAEAAAEAKLMAAIEELDAATLHAKPQSPIDGKKALQDFVRAYTRLREGTDDAVGGLPLAEGPDSITQEMKEEVETSIRVMNRSLGG</sequence>
<protein>
    <submittedName>
        <fullName evidence="2">Uncharacterized protein</fullName>
    </submittedName>
</protein>
<dbReference type="AlphaFoldDB" id="A0A9W8XFQ9"/>
<evidence type="ECO:0000313" key="2">
    <source>
        <dbReference type="EMBL" id="KAJ4349811.1"/>
    </source>
</evidence>
<dbReference type="GeneID" id="80911960"/>
<organism evidence="2 3">
    <name type="scientific">Didymosphaeria variabile</name>
    <dbReference type="NCBI Taxonomy" id="1932322"/>
    <lineage>
        <taxon>Eukaryota</taxon>
        <taxon>Fungi</taxon>
        <taxon>Dikarya</taxon>
        <taxon>Ascomycota</taxon>
        <taxon>Pezizomycotina</taxon>
        <taxon>Dothideomycetes</taxon>
        <taxon>Pleosporomycetidae</taxon>
        <taxon>Pleosporales</taxon>
        <taxon>Massarineae</taxon>
        <taxon>Didymosphaeriaceae</taxon>
        <taxon>Didymosphaeria</taxon>
    </lineage>
</organism>
<comment type="caution">
    <text evidence="2">The sequence shown here is derived from an EMBL/GenBank/DDBJ whole genome shotgun (WGS) entry which is preliminary data.</text>
</comment>
<feature type="compositionally biased region" description="Basic and acidic residues" evidence="1">
    <location>
        <begin position="1"/>
        <end position="12"/>
    </location>
</feature>
<dbReference type="EMBL" id="JAPEUX010000006">
    <property type="protein sequence ID" value="KAJ4349811.1"/>
    <property type="molecule type" value="Genomic_DNA"/>
</dbReference>
<accession>A0A9W8XFQ9</accession>
<gene>
    <name evidence="2" type="ORF">N0V89_008430</name>
</gene>
<dbReference type="Proteomes" id="UP001140513">
    <property type="component" value="Unassembled WGS sequence"/>
</dbReference>
<proteinExistence type="predicted"/>
<dbReference type="RefSeq" id="XP_056068741.1">
    <property type="nucleotide sequence ID" value="XM_056217185.1"/>
</dbReference>
<dbReference type="OrthoDB" id="3795553at2759"/>
<evidence type="ECO:0000313" key="3">
    <source>
        <dbReference type="Proteomes" id="UP001140513"/>
    </source>
</evidence>
<feature type="region of interest" description="Disordered" evidence="1">
    <location>
        <begin position="1"/>
        <end position="25"/>
    </location>
</feature>